<dbReference type="GO" id="GO:0022857">
    <property type="term" value="F:transmembrane transporter activity"/>
    <property type="evidence" value="ECO:0007669"/>
    <property type="project" value="TreeGrafter"/>
</dbReference>
<keyword evidence="2" id="KW-1003">Cell membrane</keyword>
<proteinExistence type="predicted"/>
<dbReference type="AlphaFoldDB" id="A0A2P8HS92"/>
<gene>
    <name evidence="9" type="ORF">CLV51_101398</name>
</gene>
<organism evidence="9 10">
    <name type="scientific">Chitinophaga niastensis</name>
    <dbReference type="NCBI Taxonomy" id="536980"/>
    <lineage>
        <taxon>Bacteria</taxon>
        <taxon>Pseudomonadati</taxon>
        <taxon>Bacteroidota</taxon>
        <taxon>Chitinophagia</taxon>
        <taxon>Chitinophagales</taxon>
        <taxon>Chitinophagaceae</taxon>
        <taxon>Chitinophaga</taxon>
    </lineage>
</organism>
<sequence length="796" mass="88508">MLFYNYIKLAWRNLSKRKLYSVINIGGLAAGLCVCMLIMLYVAHELSYDRFHKDAPRIFSLLERIKMQNDTIQFDRFNYANGPAIQQQNAAVKSYMRIGSLLGETAIMQNVSHPAIKDAEPEAYFVDANYFSFFSFPLLEGDPAEVLRQPFMMVISSSMATKYFGKEDAVGKQIRYNGKYTFQVSGVMADAPSNSSIQADFLMSGASIPGIESLRQFTTDPHGFGGPFKLYIKLDDAANRENVTKNINLQIAQDKDPGLISLVPLAKIHLGANFQAGFNLRYLKLFPMVAILILLMALINYMSLSTARATIRAREIGIRKALGADHKRIAQQFYVESALYALLAFCLAVVLCITLRPWFFNLLQLKVDNGFLYNPMVIFIYVALLLVTIIVAGSYPSFILSRYKPVAVLAGKMSPVSGGASVRKVLTVLQFGTAAVLIICSIVINRQLYFFRHTATGINKENVLMVPFASTLGTHYQAFRQQVASLNGVLQTGTAHHPLFNGMDMWFVSEEADRPAMTLYSLNVDRQLMEIAGLQWKIPPQDMSQLGMGGKIVLNEIAVEKYNLSPTPIGKHLQLGNKDMEVIGVLKNFHFVSLHSPIAPLGLTVEKDNSPVWGTNTAGCLFVKIAPGQNIPSLIEQIRKTYTNYDAQTPFKYSFLDDAFGKMYTAEDRLANIFGGFTALTVLIAGLGLLGLAAFSAEQRTREIGVRKILGASVIQITALLSKDFMRLVVVALVIASPLAWYLMQQWLQQFAYRIHMQPWMFVLTAIMAITAALLAIGLQTIRAATRNPVTTLRVE</sequence>
<dbReference type="PANTHER" id="PTHR30572:SF18">
    <property type="entry name" value="ABC-TYPE MACROLIDE FAMILY EXPORT SYSTEM PERMEASE COMPONENT 2"/>
    <property type="match status" value="1"/>
</dbReference>
<evidence type="ECO:0000256" key="4">
    <source>
        <dbReference type="ARBA" id="ARBA00022989"/>
    </source>
</evidence>
<evidence type="ECO:0000256" key="1">
    <source>
        <dbReference type="ARBA" id="ARBA00004651"/>
    </source>
</evidence>
<feature type="transmembrane region" description="Helical" evidence="6">
    <location>
        <begin position="760"/>
        <end position="779"/>
    </location>
</feature>
<dbReference type="Proteomes" id="UP000240971">
    <property type="component" value="Unassembled WGS sequence"/>
</dbReference>
<protein>
    <submittedName>
        <fullName evidence="9">Putative ABC transport system permease protein</fullName>
    </submittedName>
</protein>
<dbReference type="GO" id="GO:0005886">
    <property type="term" value="C:plasma membrane"/>
    <property type="evidence" value="ECO:0007669"/>
    <property type="project" value="UniProtKB-SubCell"/>
</dbReference>
<feature type="transmembrane region" description="Helical" evidence="6">
    <location>
        <begin position="338"/>
        <end position="359"/>
    </location>
</feature>
<feature type="transmembrane region" description="Helical" evidence="6">
    <location>
        <begin position="20"/>
        <end position="43"/>
    </location>
</feature>
<feature type="domain" description="ABC3 transporter permease C-terminal" evidence="7">
    <location>
        <begin position="288"/>
        <end position="404"/>
    </location>
</feature>
<comment type="caution">
    <text evidence="9">The sequence shown here is derived from an EMBL/GenBank/DDBJ whole genome shotgun (WGS) entry which is preliminary data.</text>
</comment>
<evidence type="ECO:0000313" key="9">
    <source>
        <dbReference type="EMBL" id="PSL49068.1"/>
    </source>
</evidence>
<feature type="domain" description="MacB-like periplasmic core" evidence="8">
    <location>
        <begin position="21"/>
        <end position="247"/>
    </location>
</feature>
<feature type="transmembrane region" description="Helical" evidence="6">
    <location>
        <begin position="670"/>
        <end position="692"/>
    </location>
</feature>
<dbReference type="InterPro" id="IPR003838">
    <property type="entry name" value="ABC3_permease_C"/>
</dbReference>
<feature type="transmembrane region" description="Helical" evidence="6">
    <location>
        <begin position="728"/>
        <end position="748"/>
    </location>
</feature>
<dbReference type="Pfam" id="PF02687">
    <property type="entry name" value="FtsX"/>
    <property type="match status" value="2"/>
</dbReference>
<reference evidence="9 10" key="1">
    <citation type="submission" date="2018-03" db="EMBL/GenBank/DDBJ databases">
        <title>Genomic Encyclopedia of Archaeal and Bacterial Type Strains, Phase II (KMG-II): from individual species to whole genera.</title>
        <authorList>
            <person name="Goeker M."/>
        </authorList>
    </citation>
    <scope>NUCLEOTIDE SEQUENCE [LARGE SCALE GENOMIC DNA]</scope>
    <source>
        <strain evidence="9 10">DSM 24859</strain>
    </source>
</reference>
<evidence type="ECO:0000256" key="6">
    <source>
        <dbReference type="SAM" id="Phobius"/>
    </source>
</evidence>
<evidence type="ECO:0000256" key="2">
    <source>
        <dbReference type="ARBA" id="ARBA00022475"/>
    </source>
</evidence>
<keyword evidence="5 6" id="KW-0472">Membrane</keyword>
<name>A0A2P8HS92_CHINA</name>
<dbReference type="InterPro" id="IPR050250">
    <property type="entry name" value="Macrolide_Exporter_MacB"/>
</dbReference>
<dbReference type="Pfam" id="PF12704">
    <property type="entry name" value="MacB_PCD"/>
    <property type="match status" value="1"/>
</dbReference>
<dbReference type="OrthoDB" id="5933722at2"/>
<comment type="subcellular location">
    <subcellularLocation>
        <location evidence="1">Cell membrane</location>
        <topology evidence="1">Multi-pass membrane protein</topology>
    </subcellularLocation>
</comment>
<dbReference type="EMBL" id="PYAW01000001">
    <property type="protein sequence ID" value="PSL49068.1"/>
    <property type="molecule type" value="Genomic_DNA"/>
</dbReference>
<keyword evidence="3 6" id="KW-0812">Transmembrane</keyword>
<feature type="transmembrane region" description="Helical" evidence="6">
    <location>
        <begin position="425"/>
        <end position="444"/>
    </location>
</feature>
<dbReference type="RefSeq" id="WP_106526333.1">
    <property type="nucleotide sequence ID" value="NZ_PYAW01000001.1"/>
</dbReference>
<keyword evidence="4 6" id="KW-1133">Transmembrane helix</keyword>
<feature type="domain" description="ABC3 transporter permease C-terminal" evidence="7">
    <location>
        <begin position="677"/>
        <end position="789"/>
    </location>
</feature>
<evidence type="ECO:0000313" key="10">
    <source>
        <dbReference type="Proteomes" id="UP000240971"/>
    </source>
</evidence>
<accession>A0A2P8HS92</accession>
<keyword evidence="10" id="KW-1185">Reference proteome</keyword>
<evidence type="ECO:0000256" key="3">
    <source>
        <dbReference type="ARBA" id="ARBA00022692"/>
    </source>
</evidence>
<dbReference type="PANTHER" id="PTHR30572">
    <property type="entry name" value="MEMBRANE COMPONENT OF TRANSPORTER-RELATED"/>
    <property type="match status" value="1"/>
</dbReference>
<evidence type="ECO:0000259" key="7">
    <source>
        <dbReference type="Pfam" id="PF02687"/>
    </source>
</evidence>
<feature type="transmembrane region" description="Helical" evidence="6">
    <location>
        <begin position="371"/>
        <end position="395"/>
    </location>
</feature>
<evidence type="ECO:0000259" key="8">
    <source>
        <dbReference type="Pfam" id="PF12704"/>
    </source>
</evidence>
<evidence type="ECO:0000256" key="5">
    <source>
        <dbReference type="ARBA" id="ARBA00023136"/>
    </source>
</evidence>
<dbReference type="InterPro" id="IPR025857">
    <property type="entry name" value="MacB_PCD"/>
</dbReference>
<feature type="transmembrane region" description="Helical" evidence="6">
    <location>
        <begin position="285"/>
        <end position="304"/>
    </location>
</feature>